<reference evidence="1 2" key="1">
    <citation type="submission" date="2019-08" db="EMBL/GenBank/DDBJ databases">
        <title>Bacillus genomes from the desert of Cuatro Cienegas, Coahuila.</title>
        <authorList>
            <person name="Olmedo-Alvarez G."/>
        </authorList>
    </citation>
    <scope>NUCLEOTIDE SEQUENCE [LARGE SCALE GENOMIC DNA]</scope>
    <source>
        <strain evidence="1 2">CH446_14T</strain>
    </source>
</reference>
<gene>
    <name evidence="1" type="ORF">FZD51_14825</name>
</gene>
<organism evidence="1 2">
    <name type="scientific">Bacillus infantis</name>
    <dbReference type="NCBI Taxonomy" id="324767"/>
    <lineage>
        <taxon>Bacteria</taxon>
        <taxon>Bacillati</taxon>
        <taxon>Bacillota</taxon>
        <taxon>Bacilli</taxon>
        <taxon>Bacillales</taxon>
        <taxon>Bacillaceae</taxon>
        <taxon>Bacillus</taxon>
    </lineage>
</organism>
<protein>
    <submittedName>
        <fullName evidence="1">Uncharacterized protein</fullName>
    </submittedName>
</protein>
<dbReference type="EMBL" id="VTER01000007">
    <property type="protein sequence ID" value="TYS46743.1"/>
    <property type="molecule type" value="Genomic_DNA"/>
</dbReference>
<name>A0A5D4R5P5_9BACI</name>
<evidence type="ECO:0000313" key="2">
    <source>
        <dbReference type="Proteomes" id="UP000322139"/>
    </source>
</evidence>
<dbReference type="RefSeq" id="WP_148975486.1">
    <property type="nucleotide sequence ID" value="NZ_VTER01000007.1"/>
</dbReference>
<dbReference type="Proteomes" id="UP000322139">
    <property type="component" value="Unassembled WGS sequence"/>
</dbReference>
<sequence>MTLLNKVLIMEDNMYQAYNCLMLDDDHALFFTEYTLNLSRVYPTSESSLLYVEGDKRIYLATHIKKVDEEQQLEEAKEMILKASFHDYLTKVYEYCPEGSLGIMPVNGSRIKKV</sequence>
<evidence type="ECO:0000313" key="1">
    <source>
        <dbReference type="EMBL" id="TYS46743.1"/>
    </source>
</evidence>
<proteinExistence type="predicted"/>
<dbReference type="AlphaFoldDB" id="A0A5D4R5P5"/>
<accession>A0A5D4R5P5</accession>
<comment type="caution">
    <text evidence="1">The sequence shown here is derived from an EMBL/GenBank/DDBJ whole genome shotgun (WGS) entry which is preliminary data.</text>
</comment>